<dbReference type="InterPro" id="IPR000195">
    <property type="entry name" value="Rab-GAP-TBC_dom"/>
</dbReference>
<reference evidence="3 4" key="1">
    <citation type="journal article" date="2021" name="Elife">
        <title>Chloroplast acquisition without the gene transfer in kleptoplastic sea slugs, Plakobranchus ocellatus.</title>
        <authorList>
            <person name="Maeda T."/>
            <person name="Takahashi S."/>
            <person name="Yoshida T."/>
            <person name="Shimamura S."/>
            <person name="Takaki Y."/>
            <person name="Nagai Y."/>
            <person name="Toyoda A."/>
            <person name="Suzuki Y."/>
            <person name="Arimoto A."/>
            <person name="Ishii H."/>
            <person name="Satoh N."/>
            <person name="Nishiyama T."/>
            <person name="Hasebe M."/>
            <person name="Maruyama T."/>
            <person name="Minagawa J."/>
            <person name="Obokata J."/>
            <person name="Shigenobu S."/>
        </authorList>
    </citation>
    <scope>NUCLEOTIDE SEQUENCE [LARGE SCALE GENOMIC DNA]</scope>
</reference>
<dbReference type="InterPro" id="IPR035969">
    <property type="entry name" value="Rab-GAP_TBC_sf"/>
</dbReference>
<evidence type="ECO:0000256" key="1">
    <source>
        <dbReference type="SAM" id="Coils"/>
    </source>
</evidence>
<evidence type="ECO:0000313" key="3">
    <source>
        <dbReference type="EMBL" id="GFR67744.1"/>
    </source>
</evidence>
<dbReference type="Gene3D" id="1.10.8.270">
    <property type="entry name" value="putative rabgap domain of human tbc1 domain family member 14 like domains"/>
    <property type="match status" value="1"/>
</dbReference>
<comment type="caution">
    <text evidence="3">The sequence shown here is derived from an EMBL/GenBank/DDBJ whole genome shotgun (WGS) entry which is preliminary data.</text>
</comment>
<dbReference type="Gene3D" id="1.10.10.750">
    <property type="entry name" value="Ypt/Rab-GAP domain of gyp1p, domain 1"/>
    <property type="match status" value="1"/>
</dbReference>
<dbReference type="SUPFAM" id="SSF47923">
    <property type="entry name" value="Ypt/Rab-GAP domain of gyp1p"/>
    <property type="match status" value="1"/>
</dbReference>
<accession>A0AAV4F406</accession>
<name>A0AAV4F406_9GAST</name>
<dbReference type="EMBL" id="BMAT01007614">
    <property type="protein sequence ID" value="GFR67744.1"/>
    <property type="molecule type" value="Genomic_DNA"/>
</dbReference>
<evidence type="ECO:0000259" key="2">
    <source>
        <dbReference type="PROSITE" id="PS50086"/>
    </source>
</evidence>
<keyword evidence="1" id="KW-0175">Coiled coil</keyword>
<dbReference type="SMART" id="SM00164">
    <property type="entry name" value="TBC"/>
    <property type="match status" value="1"/>
</dbReference>
<organism evidence="3 4">
    <name type="scientific">Elysia marginata</name>
    <dbReference type="NCBI Taxonomy" id="1093978"/>
    <lineage>
        <taxon>Eukaryota</taxon>
        <taxon>Metazoa</taxon>
        <taxon>Spiralia</taxon>
        <taxon>Lophotrochozoa</taxon>
        <taxon>Mollusca</taxon>
        <taxon>Gastropoda</taxon>
        <taxon>Heterobranchia</taxon>
        <taxon>Euthyneura</taxon>
        <taxon>Panpulmonata</taxon>
        <taxon>Sacoglossa</taxon>
        <taxon>Placobranchoidea</taxon>
        <taxon>Plakobranchidae</taxon>
        <taxon>Elysia</taxon>
    </lineage>
</organism>
<feature type="domain" description="Rab-GAP TBC" evidence="2">
    <location>
        <begin position="272"/>
        <end position="468"/>
    </location>
</feature>
<dbReference type="GO" id="GO:0031267">
    <property type="term" value="F:small GTPase binding"/>
    <property type="evidence" value="ECO:0007669"/>
    <property type="project" value="TreeGrafter"/>
</dbReference>
<dbReference type="PANTHER" id="PTHR47219:SF20">
    <property type="entry name" value="TBC1 DOMAIN FAMILY MEMBER 2B"/>
    <property type="match status" value="1"/>
</dbReference>
<dbReference type="AlphaFoldDB" id="A0AAV4F406"/>
<feature type="coiled-coil region" evidence="1">
    <location>
        <begin position="90"/>
        <end position="117"/>
    </location>
</feature>
<dbReference type="GO" id="GO:0005096">
    <property type="term" value="F:GTPase activator activity"/>
    <property type="evidence" value="ECO:0007669"/>
    <property type="project" value="TreeGrafter"/>
</dbReference>
<evidence type="ECO:0000313" key="4">
    <source>
        <dbReference type="Proteomes" id="UP000762676"/>
    </source>
</evidence>
<dbReference type="PANTHER" id="PTHR47219">
    <property type="entry name" value="RAB GTPASE-ACTIVATING PROTEIN 1-LIKE"/>
    <property type="match status" value="1"/>
</dbReference>
<gene>
    <name evidence="3" type="ORF">ElyMa_003714400</name>
</gene>
<proteinExistence type="predicted"/>
<dbReference type="FunFam" id="1.10.8.270:FF:000026">
    <property type="entry name" value="TBC (Tre-2/Bub2/Cdc16) domain family"/>
    <property type="match status" value="1"/>
</dbReference>
<sequence length="530" mass="60549">MQRVRSSVMSDSGTGESRVGMALFRRVRSCADMVSKTKVELAKVLNRQTTFQEILKQKDEIIEDMDGKLGSPHPAPLDGYDSKKRTSALTKEHHERVRVLQNQNRFLNEEVRRLAKLRGQEHGKMRVQDSKVRSLEADIEVWKLEYISLIQSSIRFTGTDTIDDAELYLFGGDRHKDRILELLCEARKINPSLPTYEYLASGEVHVDCYGFKHHFEDDGLLLHYLCQELSQHFLSQANTFEKHQKNWLLFLKQHSKNLLGPRKELKALVRAGIPDPHRKQMWRAFVMAKVEDIVLEKGPHYYRTLCNSVPDSPMAARYKKQISLDLMRTMPSNVKFSTAGSKGIMDLQDVLLAFCIHNSTIGYCQGMNFLVAMALLFMDAQDAFWTLVAVTERYHSPAYFDHNLLGAQADQSVLHDLMSEKLPDLTRHLDAIDIEISTVTLNWFLAIFFDAVPFQTVRKWVKAVSEGRDDMEDEPCPDRPVTACGDANISKVLVSLSLSDDRRKTCEEIATETSMSRTSVFRVLTNNATN</sequence>
<keyword evidence="4" id="KW-1185">Reference proteome</keyword>
<dbReference type="PROSITE" id="PS50086">
    <property type="entry name" value="TBC_RABGAP"/>
    <property type="match status" value="1"/>
</dbReference>
<dbReference type="InterPro" id="IPR050302">
    <property type="entry name" value="Rab_GAP_TBC_domain"/>
</dbReference>
<dbReference type="Pfam" id="PF00566">
    <property type="entry name" value="RabGAP-TBC"/>
    <property type="match status" value="1"/>
</dbReference>
<dbReference type="Proteomes" id="UP000762676">
    <property type="component" value="Unassembled WGS sequence"/>
</dbReference>
<protein>
    <submittedName>
        <fullName evidence="3">TBC1 domain family member 2B-like</fullName>
    </submittedName>
</protein>
<dbReference type="Gene3D" id="1.10.472.80">
    <property type="entry name" value="Ypt/Rab-GAP domain of gyp1p, domain 3"/>
    <property type="match status" value="1"/>
</dbReference>